<keyword evidence="5 7" id="KW-0472">Membrane</keyword>
<dbReference type="InterPro" id="IPR036942">
    <property type="entry name" value="Beta-barrel_TonB_sf"/>
</dbReference>
<evidence type="ECO:0000256" key="6">
    <source>
        <dbReference type="ARBA" id="ARBA00023237"/>
    </source>
</evidence>
<organism evidence="9 10">
    <name type="scientific">Pedobacter westerhofensis</name>
    <dbReference type="NCBI Taxonomy" id="425512"/>
    <lineage>
        <taxon>Bacteria</taxon>
        <taxon>Pseudomonadati</taxon>
        <taxon>Bacteroidota</taxon>
        <taxon>Sphingobacteriia</taxon>
        <taxon>Sphingobacteriales</taxon>
        <taxon>Sphingobacteriaceae</taxon>
        <taxon>Pedobacter</taxon>
    </lineage>
</organism>
<dbReference type="InterPro" id="IPR008969">
    <property type="entry name" value="CarboxyPept-like_regulatory"/>
</dbReference>
<keyword evidence="6 7" id="KW-0998">Cell outer membrane</keyword>
<dbReference type="InterPro" id="IPR023996">
    <property type="entry name" value="TonB-dep_OMP_SusC/RagA"/>
</dbReference>
<dbReference type="OrthoDB" id="9768177at2"/>
<feature type="domain" description="TonB-dependent receptor plug" evidence="8">
    <location>
        <begin position="226"/>
        <end position="353"/>
    </location>
</feature>
<accession>A0A521B8G0</accession>
<evidence type="ECO:0000256" key="1">
    <source>
        <dbReference type="ARBA" id="ARBA00004571"/>
    </source>
</evidence>
<dbReference type="PROSITE" id="PS52016">
    <property type="entry name" value="TONB_DEPENDENT_REC_3"/>
    <property type="match status" value="1"/>
</dbReference>
<gene>
    <name evidence="9" type="ORF">SAMN06265348_10295</name>
</gene>
<dbReference type="AlphaFoldDB" id="A0A521B8G0"/>
<dbReference type="Gene3D" id="2.60.40.1120">
    <property type="entry name" value="Carboxypeptidase-like, regulatory domain"/>
    <property type="match status" value="1"/>
</dbReference>
<evidence type="ECO:0000256" key="7">
    <source>
        <dbReference type="PROSITE-ProRule" id="PRU01360"/>
    </source>
</evidence>
<dbReference type="Proteomes" id="UP000320300">
    <property type="component" value="Unassembled WGS sequence"/>
</dbReference>
<proteinExistence type="inferred from homology"/>
<comment type="subcellular location">
    <subcellularLocation>
        <location evidence="1 7">Cell outer membrane</location>
        <topology evidence="1 7">Multi-pass membrane protein</topology>
    </subcellularLocation>
</comment>
<evidence type="ECO:0000256" key="4">
    <source>
        <dbReference type="ARBA" id="ARBA00022692"/>
    </source>
</evidence>
<comment type="similarity">
    <text evidence="7">Belongs to the TonB-dependent receptor family.</text>
</comment>
<dbReference type="Pfam" id="PF13715">
    <property type="entry name" value="CarbopepD_reg_2"/>
    <property type="match status" value="1"/>
</dbReference>
<dbReference type="SUPFAM" id="SSF49464">
    <property type="entry name" value="Carboxypeptidase regulatory domain-like"/>
    <property type="match status" value="1"/>
</dbReference>
<evidence type="ECO:0000313" key="10">
    <source>
        <dbReference type="Proteomes" id="UP000320300"/>
    </source>
</evidence>
<dbReference type="EMBL" id="FXTN01000002">
    <property type="protein sequence ID" value="SMO43366.1"/>
    <property type="molecule type" value="Genomic_DNA"/>
</dbReference>
<evidence type="ECO:0000313" key="9">
    <source>
        <dbReference type="EMBL" id="SMO43366.1"/>
    </source>
</evidence>
<keyword evidence="2 7" id="KW-0813">Transport</keyword>
<keyword evidence="10" id="KW-1185">Reference proteome</keyword>
<dbReference type="NCBIfam" id="TIGR04057">
    <property type="entry name" value="SusC_RagA_signa"/>
    <property type="match status" value="1"/>
</dbReference>
<evidence type="ECO:0000259" key="8">
    <source>
        <dbReference type="Pfam" id="PF07715"/>
    </source>
</evidence>
<dbReference type="InterPro" id="IPR012910">
    <property type="entry name" value="Plug_dom"/>
</dbReference>
<evidence type="ECO:0000256" key="3">
    <source>
        <dbReference type="ARBA" id="ARBA00022452"/>
    </source>
</evidence>
<dbReference type="Gene3D" id="2.40.170.20">
    <property type="entry name" value="TonB-dependent receptor, beta-barrel domain"/>
    <property type="match status" value="1"/>
</dbReference>
<dbReference type="NCBIfam" id="TIGR04056">
    <property type="entry name" value="OMP_RagA_SusC"/>
    <property type="match status" value="1"/>
</dbReference>
<dbReference type="InterPro" id="IPR039426">
    <property type="entry name" value="TonB-dep_rcpt-like"/>
</dbReference>
<dbReference type="InterPro" id="IPR037066">
    <property type="entry name" value="Plug_dom_sf"/>
</dbReference>
<protein>
    <submittedName>
        <fullName evidence="9">TonB-linked outer membrane protein, SusC/RagA family</fullName>
    </submittedName>
</protein>
<dbReference type="InterPro" id="IPR023997">
    <property type="entry name" value="TonB-dep_OMP_SusC/RagA_CS"/>
</dbReference>
<dbReference type="GO" id="GO:0009279">
    <property type="term" value="C:cell outer membrane"/>
    <property type="evidence" value="ECO:0007669"/>
    <property type="project" value="UniProtKB-SubCell"/>
</dbReference>
<evidence type="ECO:0000256" key="2">
    <source>
        <dbReference type="ARBA" id="ARBA00022448"/>
    </source>
</evidence>
<keyword evidence="4 7" id="KW-0812">Transmembrane</keyword>
<reference evidence="9 10" key="1">
    <citation type="submission" date="2017-05" db="EMBL/GenBank/DDBJ databases">
        <authorList>
            <person name="Varghese N."/>
            <person name="Submissions S."/>
        </authorList>
    </citation>
    <scope>NUCLEOTIDE SEQUENCE [LARGE SCALE GENOMIC DNA]</scope>
    <source>
        <strain evidence="9 10">DSM 19036</strain>
    </source>
</reference>
<dbReference type="Gene3D" id="2.170.130.10">
    <property type="entry name" value="TonB-dependent receptor, plug domain"/>
    <property type="match status" value="1"/>
</dbReference>
<dbReference type="SUPFAM" id="SSF56935">
    <property type="entry name" value="Porins"/>
    <property type="match status" value="1"/>
</dbReference>
<dbReference type="Pfam" id="PF07715">
    <property type="entry name" value="Plug"/>
    <property type="match status" value="1"/>
</dbReference>
<name>A0A521B8G0_9SPHI</name>
<keyword evidence="3 7" id="KW-1134">Transmembrane beta strand</keyword>
<evidence type="ECO:0000256" key="5">
    <source>
        <dbReference type="ARBA" id="ARBA00023136"/>
    </source>
</evidence>
<sequence>MHLNFCRETYVKRRHPAAQFILAMKFTILITTIAFLQVSAGTFAQKISLKGNEISVKQALQSIKKQSGYALFFNNTLIQQAGSSHIDLQDASIDLALTEVLRGKPFTYTIIDRTIVIKEKPAGLIDHIFTLLSIPITVRGKVIDEHGVPIHGATIVLKDRTQATNTDGEGLFFMGRVNDHAVAVISCVGYLTKELNVQPDMGTITLEISNAKLDEILVIGYGTTTKRLSTGSVSQVTGAELDQQPVSNPIIGMEGRVPGMFITQSAGYAGAPVNVLIRGQNSLTGTTNNSTAPLYIIDGVPFGSTPVEQTIGGFGTTAFSPLNTLDPTQIQSIDVLKDADATAIYGSRGANGVVLITTKKGKAGDTKVDIDFSTGFGEVTNQLKMLGTEQFLAIRRQAFANDNVIPTAANAPDLILWDQHAGTNFPNLLIGNTQYQTKATVNLSGGDQYTQFLFGGNLRHESTVLDASTADNAAQFHLSAQHHSHNNKFGVSTSVSYNVDNNTIPNYSLFITNYGLPSNYPLYNSNGSLYFGPGYTNPLAAFNANYNLKSTNLVSNIMMHYMVMPGLDLKVNAGYNYDNVFASTITPASASNPANNSSPQTTMSNNYIKTYIAEPQINYTHTWGKGKFTALLGGTWQETQYVQPYFILGTFTNIQLATSLSALNILAKSSNSSDYKYDSGFARIEYEWDGKYLFSGNIRRDGSSRFGSGNPFGNFGSGAVAWIFSKENFVTAHLPWLSFGKFKASYGSVGNDKSLQDYSYLSTYFAGNTYGPTSSLSPSRIQNSYLKWEQTTKLDAALDLGFMHDRIFFSADFYRNRTSSLLATIPLPIQTGFGSYAGNLPDGAVVQNQGIELELSTVNVKNKKFGWNTSFNFTAPKNKLLSFPDLLASNYAGTYVVGQPLNLRTVYHSTGIADGIATAQDVNGDGVITAGIAANGKGDFIIDGSNDPKFYGGLDNTFTYRGFQLNFLFQFVKRTATRGDQNFAAYPGMSYNIPVSYLDVPFKYSATSGSAASRAFNYYQGSDAAVEDASYIRLKNVSLAYNFPAAIVKKLKMSALQFYIHGQNLATFTKYKGLDPETLTTQLPTLRMMVAGIKTTL</sequence>